<keyword evidence="1" id="KW-0175">Coiled coil</keyword>
<reference evidence="3 4" key="1">
    <citation type="submission" date="2024-05" db="EMBL/GenBank/DDBJ databases">
        <authorList>
            <person name="Wallberg A."/>
        </authorList>
    </citation>
    <scope>NUCLEOTIDE SEQUENCE [LARGE SCALE GENOMIC DNA]</scope>
</reference>
<accession>A0AAV2QCM3</accession>
<gene>
    <name evidence="3" type="ORF">MNOR_LOCUS10591</name>
</gene>
<protein>
    <recommendedName>
        <fullName evidence="5">Gag protein</fullName>
    </recommendedName>
</protein>
<evidence type="ECO:0000256" key="1">
    <source>
        <dbReference type="SAM" id="Coils"/>
    </source>
</evidence>
<name>A0AAV2QCM3_MEGNR</name>
<evidence type="ECO:0000313" key="4">
    <source>
        <dbReference type="Proteomes" id="UP001497623"/>
    </source>
</evidence>
<feature type="region of interest" description="Disordered" evidence="2">
    <location>
        <begin position="1"/>
        <end position="27"/>
    </location>
</feature>
<feature type="compositionally biased region" description="Gly residues" evidence="2">
    <location>
        <begin position="683"/>
        <end position="699"/>
    </location>
</feature>
<feature type="compositionally biased region" description="Basic and acidic residues" evidence="2">
    <location>
        <begin position="212"/>
        <end position="233"/>
    </location>
</feature>
<comment type="caution">
    <text evidence="3">The sequence shown here is derived from an EMBL/GenBank/DDBJ whole genome shotgun (WGS) entry which is preliminary data.</text>
</comment>
<feature type="region of interest" description="Disordered" evidence="2">
    <location>
        <begin position="643"/>
        <end position="701"/>
    </location>
</feature>
<dbReference type="Proteomes" id="UP001497623">
    <property type="component" value="Unassembled WGS sequence"/>
</dbReference>
<organism evidence="3 4">
    <name type="scientific">Meganyctiphanes norvegica</name>
    <name type="common">Northern krill</name>
    <name type="synonym">Thysanopoda norvegica</name>
    <dbReference type="NCBI Taxonomy" id="48144"/>
    <lineage>
        <taxon>Eukaryota</taxon>
        <taxon>Metazoa</taxon>
        <taxon>Ecdysozoa</taxon>
        <taxon>Arthropoda</taxon>
        <taxon>Crustacea</taxon>
        <taxon>Multicrustacea</taxon>
        <taxon>Malacostraca</taxon>
        <taxon>Eumalacostraca</taxon>
        <taxon>Eucarida</taxon>
        <taxon>Euphausiacea</taxon>
        <taxon>Euphausiidae</taxon>
        <taxon>Meganyctiphanes</taxon>
    </lineage>
</organism>
<feature type="coiled-coil region" evidence="1">
    <location>
        <begin position="326"/>
        <end position="386"/>
    </location>
</feature>
<feature type="compositionally biased region" description="Basic and acidic residues" evidence="2">
    <location>
        <begin position="257"/>
        <end position="267"/>
    </location>
</feature>
<feature type="region of interest" description="Disordered" evidence="2">
    <location>
        <begin position="130"/>
        <end position="149"/>
    </location>
</feature>
<evidence type="ECO:0000256" key="2">
    <source>
        <dbReference type="SAM" id="MobiDB-lite"/>
    </source>
</evidence>
<evidence type="ECO:0008006" key="5">
    <source>
        <dbReference type="Google" id="ProtNLM"/>
    </source>
</evidence>
<evidence type="ECO:0000313" key="3">
    <source>
        <dbReference type="EMBL" id="CAL4078217.1"/>
    </source>
</evidence>
<dbReference type="EMBL" id="CAXKWB010005396">
    <property type="protein sequence ID" value="CAL4078217.1"/>
    <property type="molecule type" value="Genomic_DNA"/>
</dbReference>
<keyword evidence="4" id="KW-1185">Reference proteome</keyword>
<dbReference type="AlphaFoldDB" id="A0AAV2QCM3"/>
<proteinExistence type="predicted"/>
<feature type="compositionally biased region" description="Basic and acidic residues" evidence="2">
    <location>
        <begin position="276"/>
        <end position="307"/>
    </location>
</feature>
<sequence length="787" mass="89375">MTSPASSDSSYTSASNPPTSPPSVTSSDLQAIETQLDNFGNAINECVEVHSHFEENFNQLTEQDSVVRAYIRQNIGAATSHPCSPSVSLVRRRISQFETKSRSSGNLHDSRISWLASLPEFVRQRLESTAANISSSSTNMSGRRSSSEEDYLLGGNQLEETLLQQEREANEQRRLLNRSHDGPDEFGNSQDDPVHQESQQRQGSQESLGRQSRQDRQHRLDSQESQGHQDRQQRPGSQEGQGRQDRQHRQGSQEGQSRQDRQHRPDSYEGQGHQDQQYRQDRQGRHDHQNRQDQEVQHQNDGGHQEDYQDFYEQPDHENVLNARWVNQLNLLKSNKETDLDEMKKMVTSLKKDISRKDLQVILRDIARMEESLKEIKEARMAILQEELVPITQMKGFAKEIRDHEKFLTRIQVEAEDKIAEMDKANQPSVPQAPMGAAAQAIDTFRNIAKSPPMTLPTFDGTIIEYAPFKKKFMWLVEHVSGPPTLRATYLENALRGEAKRYMGTKSDYFGEYDEMWRLLDDKYANRWVLASDTIREFFGKPPPQGTQEDVNEWFWNQIDSFRGVLNLGMTLEQVGVNILTQSLPIEFGVRLRDGLRARDPGNKTFAFSLDQIRSVYNDTVSIKNASGATEPLGGTLSYHTAVLPTERQNRDNRPPIQQTRGRGNQRGRGSFSSFNATPARGSGQGFRGNNQGRGNGGRGRGRLARPLICSVCDERDASGHPTVYCPNFPTAEAKRRQLQLRNKCIACTAPRHQGPCPEHIECRMHLGEHHYEWLCGGLPHPGREEA</sequence>
<feature type="compositionally biased region" description="Low complexity" evidence="2">
    <location>
        <begin position="130"/>
        <end position="144"/>
    </location>
</feature>
<feature type="region of interest" description="Disordered" evidence="2">
    <location>
        <begin position="178"/>
        <end position="309"/>
    </location>
</feature>
<feature type="compositionally biased region" description="Low complexity" evidence="2">
    <location>
        <begin position="196"/>
        <end position="211"/>
    </location>
</feature>